<dbReference type="GO" id="GO:0003700">
    <property type="term" value="F:DNA-binding transcription factor activity"/>
    <property type="evidence" value="ECO:0007669"/>
    <property type="project" value="InterPro"/>
</dbReference>
<dbReference type="PANTHER" id="PTHR43280:SF28">
    <property type="entry name" value="HTH-TYPE TRANSCRIPTIONAL ACTIVATOR RHAS"/>
    <property type="match status" value="1"/>
</dbReference>
<feature type="domain" description="HTH araC/xylS-type" evidence="4">
    <location>
        <begin position="194"/>
        <end position="293"/>
    </location>
</feature>
<dbReference type="SUPFAM" id="SSF46689">
    <property type="entry name" value="Homeodomain-like"/>
    <property type="match status" value="1"/>
</dbReference>
<dbReference type="EMBL" id="FRAC01000013">
    <property type="protein sequence ID" value="SHK56903.1"/>
    <property type="molecule type" value="Genomic_DNA"/>
</dbReference>
<dbReference type="InterPro" id="IPR014710">
    <property type="entry name" value="RmlC-like_jellyroll"/>
</dbReference>
<evidence type="ECO:0000313" key="5">
    <source>
        <dbReference type="EMBL" id="SHK56903.1"/>
    </source>
</evidence>
<dbReference type="Pfam" id="PF07883">
    <property type="entry name" value="Cupin_2"/>
    <property type="match status" value="1"/>
</dbReference>
<evidence type="ECO:0000256" key="1">
    <source>
        <dbReference type="ARBA" id="ARBA00023015"/>
    </source>
</evidence>
<dbReference type="Proteomes" id="UP000184386">
    <property type="component" value="Unassembled WGS sequence"/>
</dbReference>
<keyword evidence="6" id="KW-1185">Reference proteome</keyword>
<keyword evidence="1" id="KW-0805">Transcription regulation</keyword>
<evidence type="ECO:0000259" key="4">
    <source>
        <dbReference type="PROSITE" id="PS01124"/>
    </source>
</evidence>
<dbReference type="InterPro" id="IPR018060">
    <property type="entry name" value="HTH_AraC"/>
</dbReference>
<proteinExistence type="predicted"/>
<dbReference type="InterPro" id="IPR037923">
    <property type="entry name" value="HTH-like"/>
</dbReference>
<dbReference type="PROSITE" id="PS00041">
    <property type="entry name" value="HTH_ARAC_FAMILY_1"/>
    <property type="match status" value="1"/>
</dbReference>
<dbReference type="InterPro" id="IPR018062">
    <property type="entry name" value="HTH_AraC-typ_CS"/>
</dbReference>
<name>A0A1M6TJ14_9FIRM</name>
<dbReference type="Gene3D" id="1.10.10.60">
    <property type="entry name" value="Homeodomain-like"/>
    <property type="match status" value="2"/>
</dbReference>
<accession>A0A1M6TJ14</accession>
<dbReference type="PROSITE" id="PS01124">
    <property type="entry name" value="HTH_ARAC_FAMILY_2"/>
    <property type="match status" value="1"/>
</dbReference>
<dbReference type="SMART" id="SM00342">
    <property type="entry name" value="HTH_ARAC"/>
    <property type="match status" value="1"/>
</dbReference>
<dbReference type="InterPro" id="IPR020449">
    <property type="entry name" value="Tscrpt_reg_AraC-type_HTH"/>
</dbReference>
<dbReference type="PANTHER" id="PTHR43280">
    <property type="entry name" value="ARAC-FAMILY TRANSCRIPTIONAL REGULATOR"/>
    <property type="match status" value="1"/>
</dbReference>
<dbReference type="Gene3D" id="2.60.120.10">
    <property type="entry name" value="Jelly Rolls"/>
    <property type="match status" value="1"/>
</dbReference>
<gene>
    <name evidence="5" type="ORF">SAMN02745136_02823</name>
</gene>
<dbReference type="InterPro" id="IPR009057">
    <property type="entry name" value="Homeodomain-like_sf"/>
</dbReference>
<dbReference type="RefSeq" id="WP_170866653.1">
    <property type="nucleotide sequence ID" value="NZ_FRAC01000013.1"/>
</dbReference>
<keyword evidence="2 5" id="KW-0238">DNA-binding</keyword>
<dbReference type="Pfam" id="PF12833">
    <property type="entry name" value="HTH_18"/>
    <property type="match status" value="1"/>
</dbReference>
<dbReference type="SUPFAM" id="SSF51215">
    <property type="entry name" value="Regulatory protein AraC"/>
    <property type="match status" value="1"/>
</dbReference>
<evidence type="ECO:0000256" key="2">
    <source>
        <dbReference type="ARBA" id="ARBA00023125"/>
    </source>
</evidence>
<evidence type="ECO:0000313" key="6">
    <source>
        <dbReference type="Proteomes" id="UP000184386"/>
    </source>
</evidence>
<dbReference type="GO" id="GO:0043565">
    <property type="term" value="F:sequence-specific DNA binding"/>
    <property type="evidence" value="ECO:0007669"/>
    <property type="project" value="InterPro"/>
</dbReference>
<dbReference type="STRING" id="1121322.SAMN02745136_02823"/>
<dbReference type="AlphaFoldDB" id="A0A1M6TJ14"/>
<keyword evidence="3" id="KW-0804">Transcription</keyword>
<organism evidence="5 6">
    <name type="scientific">Anaerocolumna jejuensis DSM 15929</name>
    <dbReference type="NCBI Taxonomy" id="1121322"/>
    <lineage>
        <taxon>Bacteria</taxon>
        <taxon>Bacillati</taxon>
        <taxon>Bacillota</taxon>
        <taxon>Clostridia</taxon>
        <taxon>Lachnospirales</taxon>
        <taxon>Lachnospiraceae</taxon>
        <taxon>Anaerocolumna</taxon>
    </lineage>
</organism>
<evidence type="ECO:0000256" key="3">
    <source>
        <dbReference type="ARBA" id="ARBA00023163"/>
    </source>
</evidence>
<dbReference type="InterPro" id="IPR013096">
    <property type="entry name" value="Cupin_2"/>
</dbReference>
<protein>
    <submittedName>
        <fullName evidence="5">AraC-type DNA-binding protein</fullName>
    </submittedName>
</protein>
<reference evidence="5 6" key="1">
    <citation type="submission" date="2016-11" db="EMBL/GenBank/DDBJ databases">
        <authorList>
            <person name="Jaros S."/>
            <person name="Januszkiewicz K."/>
            <person name="Wedrychowicz H."/>
        </authorList>
    </citation>
    <scope>NUCLEOTIDE SEQUENCE [LARGE SCALE GENOMIC DNA]</scope>
    <source>
        <strain evidence="5 6">DSM 15929</strain>
    </source>
</reference>
<dbReference type="PRINTS" id="PR00032">
    <property type="entry name" value="HTHARAC"/>
</dbReference>
<sequence length="312" mass="35819">MDIKELEDISPYIRMMRIKKAVAMSGKWKDLDNVFTYIAQGCAEFVVDGEKYECGAGDTILIPPLKTHIVRSLGGEPLVQFIFHFDFYKRPESCLLEHQDVLELGTEFEVPKREVLFGDKVITSSMGEKERYEIKKLYLNMYKEFTEGKECREAMLKAYSIILLILTLRHGIREKKETDGNRDFQKTKSWIHIENAIAYINTHYKNEDLDNDTISEAIGVTSNYLTNVFRNYLGISLHKYIINVKIEKAQQVLALGQMNITEAAEESGFTSIHAFSKTFKAVVGMTPSEYLNYVVQKETMSVSGLYKSHEAE</sequence>